<name>A0AAE9AD97_CAEBR</name>
<organism evidence="1 2">
    <name type="scientific">Caenorhabditis briggsae</name>
    <dbReference type="NCBI Taxonomy" id="6238"/>
    <lineage>
        <taxon>Eukaryota</taxon>
        <taxon>Metazoa</taxon>
        <taxon>Ecdysozoa</taxon>
        <taxon>Nematoda</taxon>
        <taxon>Chromadorea</taxon>
        <taxon>Rhabditida</taxon>
        <taxon>Rhabditina</taxon>
        <taxon>Rhabditomorpha</taxon>
        <taxon>Rhabditoidea</taxon>
        <taxon>Rhabditidae</taxon>
        <taxon>Peloderinae</taxon>
        <taxon>Caenorhabditis</taxon>
    </lineage>
</organism>
<sequence>MAGRQKSETRSRSSKKLWKKHCYCTFKSYFETTINIIFCSSSSTEAKMVKTRSSDAVSAAIPFFTVSNASDIPDLFNILITQGSKECLAEAQDLVKKLKETKNQHDAEFGNIDILYNRKLMISLIDNFKSISSFIKSSNCSTSIFIKYFLDGAVFIGDQIYGEAFICLSEEDLEPKFTECANSMVPKDSEVLDYLKPVSFCVASKIQCSKEDQKALIVAVHAGVDLFEMFSNGKEILEKIEKNQMKLEFQPEKYAHLLS</sequence>
<gene>
    <name evidence="1" type="ORF">L3Y34_003447</name>
</gene>
<protein>
    <submittedName>
        <fullName evidence="1">Uncharacterized protein</fullName>
    </submittedName>
</protein>
<dbReference type="Proteomes" id="UP000827892">
    <property type="component" value="Chromosome IV"/>
</dbReference>
<reference evidence="1 2" key="1">
    <citation type="submission" date="2022-05" db="EMBL/GenBank/DDBJ databases">
        <title>Chromosome-level reference genomes for two strains of Caenorhabditis briggsae: an improved platform for comparative genomics.</title>
        <authorList>
            <person name="Stevens L."/>
            <person name="Andersen E.C."/>
        </authorList>
    </citation>
    <scope>NUCLEOTIDE SEQUENCE [LARGE SCALE GENOMIC DNA]</scope>
    <source>
        <strain evidence="1">QX1410_ONT</strain>
        <tissue evidence="1">Whole-organism</tissue>
    </source>
</reference>
<evidence type="ECO:0000313" key="2">
    <source>
        <dbReference type="Proteomes" id="UP000827892"/>
    </source>
</evidence>
<proteinExistence type="predicted"/>
<dbReference type="AlphaFoldDB" id="A0AAE9AD97"/>
<dbReference type="EMBL" id="CP090894">
    <property type="protein sequence ID" value="ULT93941.1"/>
    <property type="molecule type" value="Genomic_DNA"/>
</dbReference>
<evidence type="ECO:0000313" key="1">
    <source>
        <dbReference type="EMBL" id="ULT93941.1"/>
    </source>
</evidence>
<accession>A0AAE9AD97</accession>